<accession>A0A1N6K4R3</accession>
<proteinExistence type="predicted"/>
<gene>
    <name evidence="2" type="ORF">SAMN04488055_5078</name>
</gene>
<dbReference type="Proteomes" id="UP000185003">
    <property type="component" value="Unassembled WGS sequence"/>
</dbReference>
<evidence type="ECO:0000313" key="3">
    <source>
        <dbReference type="Proteomes" id="UP000185003"/>
    </source>
</evidence>
<dbReference type="EMBL" id="FSRA01000002">
    <property type="protein sequence ID" value="SIO51582.1"/>
    <property type="molecule type" value="Genomic_DNA"/>
</dbReference>
<reference evidence="2 3" key="1">
    <citation type="submission" date="2016-11" db="EMBL/GenBank/DDBJ databases">
        <authorList>
            <person name="Jaros S."/>
            <person name="Januszkiewicz K."/>
            <person name="Wedrychowicz H."/>
        </authorList>
    </citation>
    <scope>NUCLEOTIDE SEQUENCE [LARGE SCALE GENOMIC DNA]</scope>
    <source>
        <strain evidence="2 3">DSM 24787</strain>
    </source>
</reference>
<dbReference type="OrthoDB" id="3796513at2"/>
<feature type="signal peptide" evidence="1">
    <location>
        <begin position="1"/>
        <end position="23"/>
    </location>
</feature>
<sequence>MKPYYKHTLLFMASCLISGTALHAQQSYFIEAEDFNFKGGWMAEKPIGGVNISNNNILRVLGGKVKAADAIAVIRVKTAGNYTVWVRSIDYPANNPGTRLFRVAVNEQAMEESGKHGKDSYYWEKAGAAKMDTGENVIRLQDSRGNFGRCDAVLLTTESFNPNEQPLARLQKFKTEQVAVKATPANLPVTISPAKIRSDAPVLAAISNEYMRLQFFKADNERIASRTDLKQYGKWNSIDAGNEENRILLISSEAPQIGFGNFFPSWNGSIGFSSFTSKGKSYTILEPDNLKNPFLAGKLTAFIPSSVKKINDHTLEVSYRAEDGQTMQGTWQLAAHHLTLTLQYTAKQTAYYSLAVAAFQGVSRDKVTQIQLPPMFQYQRIPEQPVMLPSALMPQPLAMMEMKSEQGILTTFITRAAADYPLDWGVSNRSKIGFSIKNERNEVQPVALSPMLGLDDSKIAAAQTVKRTFIIGAVTANWNDALEYISDSIFRVKDYRGQANTSLTNAAFNIIDLIKNDNAAGWDATLKGFYDIEAEPKGAPTVVQSSPLAVISAAILGRDEDLYIKRALPAIEYTLSRSGFRSTKKTTLSPYNSQFTTAYYEGLDQLLNNANPWLKKIALPDNKIRPAKGYSVIVPDFSQDLAAYRLTKDNKWLQSAKEKAAAFLRDEVYGTKTVPLSKQPFYNTSFYANWWDLTDLYDVTRDTTFLNAAAVAAFQTLIGVRTYPAVEDQLQTIHPGNEYEGNTTMWWKGGEKYRLGFPRQPNDAPEKKVPQALVSPVGLGFEQPYTFFNPGTLVRHVYMSSWAPHLLRLFDLDKRKIFETYARNAVIGRFANYPGYYATGFTDIPMQPDFPYKGPDVSSIYYHHIPPHLAFTLDFLITEAMQRSNGKVHFPYGKQDGFVWFNNRIFGGGKGSILDDKTVSLWMKKDLVQVDRPEVNYITGISDDRFWILLMNEAHQELSCKIDLSKEVPVKDHTNATYYAQPDAARAIAKMEGRALHVKLHATGFTALSFPLAAKQAAQKAMPLKEGMQVYDLGVPLGKFYAFRIRSPFGWDSVYGFLENIPAAGTVVTVLINNLEEIKNTTPYEWSHHPLTPKEKVEIKVHVKTPDGSVKEGVLNL</sequence>
<organism evidence="2 3">
    <name type="scientific">Chitinophaga niabensis</name>
    <dbReference type="NCBI Taxonomy" id="536979"/>
    <lineage>
        <taxon>Bacteria</taxon>
        <taxon>Pseudomonadati</taxon>
        <taxon>Bacteroidota</taxon>
        <taxon>Chitinophagia</taxon>
        <taxon>Chitinophagales</taxon>
        <taxon>Chitinophagaceae</taxon>
        <taxon>Chitinophaga</taxon>
    </lineage>
</organism>
<dbReference type="STRING" id="536979.SAMN04488055_5078"/>
<keyword evidence="3" id="KW-1185">Reference proteome</keyword>
<dbReference type="Gene3D" id="2.60.120.260">
    <property type="entry name" value="Galactose-binding domain-like"/>
    <property type="match status" value="1"/>
</dbReference>
<name>A0A1N6K4R3_9BACT</name>
<dbReference type="AlphaFoldDB" id="A0A1N6K4R3"/>
<evidence type="ECO:0000313" key="2">
    <source>
        <dbReference type="EMBL" id="SIO51582.1"/>
    </source>
</evidence>
<evidence type="ECO:0000256" key="1">
    <source>
        <dbReference type="SAM" id="SignalP"/>
    </source>
</evidence>
<feature type="chain" id="PRO_5012771581" evidence="1">
    <location>
        <begin position="24"/>
        <end position="1117"/>
    </location>
</feature>
<keyword evidence="1" id="KW-0732">Signal</keyword>
<protein>
    <submittedName>
        <fullName evidence="2">Uncharacterized protein</fullName>
    </submittedName>
</protein>